<reference evidence="8 9" key="1">
    <citation type="journal article" date="2016" name="Int. J. Syst. Evol. Microbiol.">
        <title>Arsenicitalea aurantiaca gen. nov., sp. nov., a new member of the family Hyphomicrobiaceae, isolated from high-arsenic sediment.</title>
        <authorList>
            <person name="Mu Y."/>
            <person name="Zhou L."/>
            <person name="Zeng X.C."/>
            <person name="Liu L."/>
            <person name="Pan Y."/>
            <person name="Chen X."/>
            <person name="Wang J."/>
            <person name="Li S."/>
            <person name="Li W.J."/>
            <person name="Wang Y."/>
        </authorList>
    </citation>
    <scope>NUCLEOTIDE SEQUENCE [LARGE SCALE GENOMIC DNA]</scope>
    <source>
        <strain evidence="8 9">42-50</strain>
    </source>
</reference>
<dbReference type="Gene3D" id="3.90.550.10">
    <property type="entry name" value="Spore Coat Polysaccharide Biosynthesis Protein SpsA, Chain A"/>
    <property type="match status" value="1"/>
</dbReference>
<evidence type="ECO:0000256" key="2">
    <source>
        <dbReference type="ARBA" id="ARBA00022741"/>
    </source>
</evidence>
<dbReference type="HAMAP" id="MF_00316">
    <property type="entry name" value="MobA"/>
    <property type="match status" value="1"/>
</dbReference>
<protein>
    <recommendedName>
        <fullName evidence="6">Molybdenum cofactor guanylyltransferase</fullName>
        <shortName evidence="6">MoCo guanylyltransferase</shortName>
        <ecNumber evidence="6">2.7.7.77</ecNumber>
    </recommendedName>
    <alternativeName>
        <fullName evidence="6">GTP:molybdopterin guanylyltransferase</fullName>
    </alternativeName>
    <alternativeName>
        <fullName evidence="6">Mo-MPT guanylyltransferase</fullName>
    </alternativeName>
    <alternativeName>
        <fullName evidence="6">Molybdopterin guanylyltransferase</fullName>
    </alternativeName>
    <alternativeName>
        <fullName evidence="6">Molybdopterin-guanine dinucleotide synthase</fullName>
        <shortName evidence="6">MGD synthase</shortName>
    </alternativeName>
</protein>
<dbReference type="Pfam" id="PF12804">
    <property type="entry name" value="NTP_transf_3"/>
    <property type="match status" value="1"/>
</dbReference>
<feature type="binding site" evidence="6">
    <location>
        <position position="21"/>
    </location>
    <ligand>
        <name>GTP</name>
        <dbReference type="ChEBI" id="CHEBI:37565"/>
    </ligand>
</feature>
<dbReference type="GO" id="GO:0061603">
    <property type="term" value="F:molybdenum cofactor guanylyltransferase activity"/>
    <property type="evidence" value="ECO:0007669"/>
    <property type="project" value="UniProtKB-EC"/>
</dbReference>
<dbReference type="PANTHER" id="PTHR19136:SF52">
    <property type="entry name" value="2,3,4,5-TETRAHYDROPYRIDINE-2,6-DICARBOXYLATE N-SUCCINYLTRANSFERASE"/>
    <property type="match status" value="1"/>
</dbReference>
<keyword evidence="4 6" id="KW-0342">GTP-binding</keyword>
<keyword evidence="9" id="KW-1185">Reference proteome</keyword>
<keyword evidence="3 6" id="KW-0460">Magnesium</keyword>
<comment type="catalytic activity">
    <reaction evidence="6">
        <text>Mo-molybdopterin + GTP + H(+) = Mo-molybdopterin guanine dinucleotide + diphosphate</text>
        <dbReference type="Rhea" id="RHEA:34243"/>
        <dbReference type="ChEBI" id="CHEBI:15378"/>
        <dbReference type="ChEBI" id="CHEBI:33019"/>
        <dbReference type="ChEBI" id="CHEBI:37565"/>
        <dbReference type="ChEBI" id="CHEBI:71302"/>
        <dbReference type="ChEBI" id="CHEBI:71310"/>
        <dbReference type="EC" id="2.7.7.77"/>
    </reaction>
</comment>
<evidence type="ECO:0000256" key="3">
    <source>
        <dbReference type="ARBA" id="ARBA00022842"/>
    </source>
</evidence>
<dbReference type="GO" id="GO:0046872">
    <property type="term" value="F:metal ion binding"/>
    <property type="evidence" value="ECO:0007669"/>
    <property type="project" value="UniProtKB-KW"/>
</dbReference>
<proteinExistence type="inferred from homology"/>
<dbReference type="RefSeq" id="WP_127187574.1">
    <property type="nucleotide sequence ID" value="NZ_RZNJ01000002.1"/>
</dbReference>
<evidence type="ECO:0000256" key="1">
    <source>
        <dbReference type="ARBA" id="ARBA00022679"/>
    </source>
</evidence>
<dbReference type="InterPro" id="IPR025877">
    <property type="entry name" value="MobA-like_NTP_Trfase"/>
</dbReference>
<dbReference type="GO" id="GO:0009085">
    <property type="term" value="P:lysine biosynthetic process"/>
    <property type="evidence" value="ECO:0007669"/>
    <property type="project" value="TreeGrafter"/>
</dbReference>
<dbReference type="GO" id="GO:0005737">
    <property type="term" value="C:cytoplasm"/>
    <property type="evidence" value="ECO:0007669"/>
    <property type="project" value="UniProtKB-SubCell"/>
</dbReference>
<comment type="similarity">
    <text evidence="6">Belongs to the MobA family.</text>
</comment>
<keyword evidence="8" id="KW-0548">Nucleotidyltransferase</keyword>
<keyword evidence="6" id="KW-0479">Metal-binding</keyword>
<dbReference type="GO" id="GO:0005525">
    <property type="term" value="F:GTP binding"/>
    <property type="evidence" value="ECO:0007669"/>
    <property type="project" value="UniProtKB-UniRule"/>
</dbReference>
<dbReference type="AlphaFoldDB" id="A0A433XES2"/>
<feature type="binding site" evidence="6">
    <location>
        <position position="69"/>
    </location>
    <ligand>
        <name>GTP</name>
        <dbReference type="ChEBI" id="CHEBI:37565"/>
    </ligand>
</feature>
<comment type="caution">
    <text evidence="6">Lacks conserved residue(s) required for the propagation of feature annotation.</text>
</comment>
<name>A0A433XES2_9HYPH</name>
<evidence type="ECO:0000313" key="9">
    <source>
        <dbReference type="Proteomes" id="UP000281547"/>
    </source>
</evidence>
<feature type="binding site" evidence="6">
    <location>
        <position position="104"/>
    </location>
    <ligand>
        <name>GTP</name>
        <dbReference type="ChEBI" id="CHEBI:37565"/>
    </ligand>
</feature>
<gene>
    <name evidence="6" type="primary">mobA</name>
    <name evidence="8" type="ORF">EMQ25_05570</name>
</gene>
<evidence type="ECO:0000256" key="5">
    <source>
        <dbReference type="ARBA" id="ARBA00023150"/>
    </source>
</evidence>
<comment type="subunit">
    <text evidence="6">Monomer.</text>
</comment>
<dbReference type="InterPro" id="IPR013482">
    <property type="entry name" value="Molybde_CF_guanTrfase"/>
</dbReference>
<dbReference type="GO" id="GO:0006777">
    <property type="term" value="P:Mo-molybdopterin cofactor biosynthetic process"/>
    <property type="evidence" value="ECO:0007669"/>
    <property type="project" value="UniProtKB-KW"/>
</dbReference>
<comment type="cofactor">
    <cofactor evidence="6">
        <name>Mg(2+)</name>
        <dbReference type="ChEBI" id="CHEBI:18420"/>
    </cofactor>
</comment>
<accession>A0A433XES2</accession>
<feature type="domain" description="MobA-like NTP transferase" evidence="7">
    <location>
        <begin position="5"/>
        <end position="169"/>
    </location>
</feature>
<evidence type="ECO:0000256" key="6">
    <source>
        <dbReference type="HAMAP-Rule" id="MF_00316"/>
    </source>
</evidence>
<dbReference type="InterPro" id="IPR029044">
    <property type="entry name" value="Nucleotide-diphossugar_trans"/>
</dbReference>
<dbReference type="OrthoDB" id="9788394at2"/>
<feature type="binding site" evidence="6">
    <location>
        <begin position="8"/>
        <end position="10"/>
    </location>
    <ligand>
        <name>GTP</name>
        <dbReference type="ChEBI" id="CHEBI:37565"/>
    </ligand>
</feature>
<dbReference type="SUPFAM" id="SSF53448">
    <property type="entry name" value="Nucleotide-diphospho-sugar transferases"/>
    <property type="match status" value="1"/>
</dbReference>
<dbReference type="Proteomes" id="UP000281547">
    <property type="component" value="Unassembled WGS sequence"/>
</dbReference>
<organism evidence="8 9">
    <name type="scientific">Arsenicitalea aurantiaca</name>
    <dbReference type="NCBI Taxonomy" id="1783274"/>
    <lineage>
        <taxon>Bacteria</taxon>
        <taxon>Pseudomonadati</taxon>
        <taxon>Pseudomonadota</taxon>
        <taxon>Alphaproteobacteria</taxon>
        <taxon>Hyphomicrobiales</taxon>
        <taxon>Devosiaceae</taxon>
        <taxon>Arsenicitalea</taxon>
    </lineage>
</organism>
<feature type="binding site" evidence="6">
    <location>
        <position position="104"/>
    </location>
    <ligand>
        <name>Mg(2+)</name>
        <dbReference type="ChEBI" id="CHEBI:18420"/>
    </ligand>
</feature>
<sequence length="208" mass="22515">MKIVAVILAGGLGSRLGGVQKATLRIGGQRLLERTHASLAIEVDEVLVASGQFDLRSSFPRLEAIFVKDRPGLGEGPIAGLAATVEILAARPVPPDLMVSVAVDTPFLPADFTARLRDRLEDEHDAMTAAYAGQPYPTNTLWRFRAIADLPGRLAGDQPLNSPRALLRQIRANHLDWSETASLNPFANLNTLGDLVSLGTRARNDRRH</sequence>
<dbReference type="EMBL" id="RZNJ01000002">
    <property type="protein sequence ID" value="RUT32617.1"/>
    <property type="molecule type" value="Genomic_DNA"/>
</dbReference>
<comment type="domain">
    <text evidence="6">The N-terminal domain determines nucleotide recognition and specific binding, while the C-terminal domain determines the specific binding to the target protein.</text>
</comment>
<evidence type="ECO:0000259" key="7">
    <source>
        <dbReference type="Pfam" id="PF12804"/>
    </source>
</evidence>
<dbReference type="CDD" id="cd02503">
    <property type="entry name" value="MobA"/>
    <property type="match status" value="1"/>
</dbReference>
<comment type="caution">
    <text evidence="8">The sequence shown here is derived from an EMBL/GenBank/DDBJ whole genome shotgun (WGS) entry which is preliminary data.</text>
</comment>
<keyword evidence="1 6" id="KW-0808">Transferase</keyword>
<evidence type="ECO:0000256" key="4">
    <source>
        <dbReference type="ARBA" id="ARBA00023134"/>
    </source>
</evidence>
<comment type="function">
    <text evidence="6">Transfers a GMP moiety from GTP to Mo-molybdopterin (Mo-MPT) cofactor (Moco or molybdenum cofactor) to form Mo-molybdopterin guanine dinucleotide (Mo-MGD) cofactor.</text>
</comment>
<keyword evidence="2 6" id="KW-0547">Nucleotide-binding</keyword>
<comment type="subcellular location">
    <subcellularLocation>
        <location evidence="6">Cytoplasm</location>
    </subcellularLocation>
</comment>
<keyword evidence="6" id="KW-0963">Cytoplasm</keyword>
<evidence type="ECO:0000313" key="8">
    <source>
        <dbReference type="EMBL" id="RUT32617.1"/>
    </source>
</evidence>
<dbReference type="EC" id="2.7.7.77" evidence="6"/>
<keyword evidence="5 6" id="KW-0501">Molybdenum cofactor biosynthesis</keyword>
<dbReference type="GO" id="GO:0019877">
    <property type="term" value="P:diaminopimelate biosynthetic process"/>
    <property type="evidence" value="ECO:0007669"/>
    <property type="project" value="TreeGrafter"/>
</dbReference>
<dbReference type="PANTHER" id="PTHR19136">
    <property type="entry name" value="MOLYBDENUM COFACTOR GUANYLYLTRANSFERASE"/>
    <property type="match status" value="1"/>
</dbReference>